<dbReference type="RefSeq" id="WP_243334314.1">
    <property type="nucleotide sequence ID" value="NZ_AP027081.1"/>
</dbReference>
<reference evidence="4" key="1">
    <citation type="journal article" date="2023" name="Int. J. Syst. Evol. Microbiol.">
        <title>Mesoterricola silvestris gen. nov., sp. nov., Mesoterricola sediminis sp. nov., Geothrix oryzae sp. nov., Geothrix edaphica sp. nov., Geothrix rubra sp. nov., and Geothrix limicola sp. nov., six novel members of Acidobacteriota isolated from soils.</title>
        <authorList>
            <person name="Itoh H."/>
            <person name="Sugisawa Y."/>
            <person name="Mise K."/>
            <person name="Xu Z."/>
            <person name="Kuniyasu M."/>
            <person name="Ushijima N."/>
            <person name="Kawano K."/>
            <person name="Kobayashi E."/>
            <person name="Shiratori Y."/>
            <person name="Masuda Y."/>
            <person name="Senoo K."/>
        </authorList>
    </citation>
    <scope>NUCLEOTIDE SEQUENCE</scope>
    <source>
        <strain evidence="4">W786</strain>
    </source>
</reference>
<gene>
    <name evidence="4" type="ORF">METESE_14800</name>
</gene>
<dbReference type="PROSITE" id="PS51186">
    <property type="entry name" value="GNAT"/>
    <property type="match status" value="1"/>
</dbReference>
<organism evidence="4 5">
    <name type="scientific">Mesoterricola sediminis</name>
    <dbReference type="NCBI Taxonomy" id="2927980"/>
    <lineage>
        <taxon>Bacteria</taxon>
        <taxon>Pseudomonadati</taxon>
        <taxon>Acidobacteriota</taxon>
        <taxon>Holophagae</taxon>
        <taxon>Holophagales</taxon>
        <taxon>Holophagaceae</taxon>
        <taxon>Mesoterricola</taxon>
    </lineage>
</organism>
<evidence type="ECO:0000256" key="2">
    <source>
        <dbReference type="ARBA" id="ARBA00023315"/>
    </source>
</evidence>
<dbReference type="EMBL" id="AP027081">
    <property type="protein sequence ID" value="BDU76522.1"/>
    <property type="molecule type" value="Genomic_DNA"/>
</dbReference>
<dbReference type="Pfam" id="PF00583">
    <property type="entry name" value="Acetyltransf_1"/>
    <property type="match status" value="1"/>
</dbReference>
<evidence type="ECO:0000259" key="3">
    <source>
        <dbReference type="PROSITE" id="PS51186"/>
    </source>
</evidence>
<keyword evidence="1" id="KW-0808">Transferase</keyword>
<evidence type="ECO:0000256" key="1">
    <source>
        <dbReference type="ARBA" id="ARBA00022679"/>
    </source>
</evidence>
<sequence length="170" mass="18517">MDVAVRRAEAGEARELGLFAEACFREAFGYLFPEDALDLVCARAFAGPLMEELVRDAAWIAEGEGGWRGYAALAARPCPAPGLPGPQAELSRLYVTAPWQGRGVSGALMTAVLAEARRRGCRSVWLEAFEGNPRALRFYGRWGFHDLGGSIKDREGIHLPHRILGTVFSA</sequence>
<dbReference type="PANTHER" id="PTHR43877">
    <property type="entry name" value="AMINOALKYLPHOSPHONATE N-ACETYLTRANSFERASE-RELATED-RELATED"/>
    <property type="match status" value="1"/>
</dbReference>
<dbReference type="Proteomes" id="UP001228113">
    <property type="component" value="Chromosome"/>
</dbReference>
<dbReference type="InterPro" id="IPR000182">
    <property type="entry name" value="GNAT_dom"/>
</dbReference>
<keyword evidence="5" id="KW-1185">Reference proteome</keyword>
<keyword evidence="2" id="KW-0012">Acyltransferase</keyword>
<accession>A0AA48KDN7</accession>
<feature type="domain" description="N-acetyltransferase" evidence="3">
    <location>
        <begin position="3"/>
        <end position="166"/>
    </location>
</feature>
<proteinExistence type="predicted"/>
<dbReference type="Gene3D" id="3.40.630.30">
    <property type="match status" value="1"/>
</dbReference>
<dbReference type="KEGG" id="msea:METESE_14800"/>
<dbReference type="CDD" id="cd04301">
    <property type="entry name" value="NAT_SF"/>
    <property type="match status" value="1"/>
</dbReference>
<dbReference type="SUPFAM" id="SSF55729">
    <property type="entry name" value="Acyl-CoA N-acyltransferases (Nat)"/>
    <property type="match status" value="1"/>
</dbReference>
<dbReference type="PANTHER" id="PTHR43877:SF1">
    <property type="entry name" value="ACETYLTRANSFERASE"/>
    <property type="match status" value="1"/>
</dbReference>
<evidence type="ECO:0000313" key="4">
    <source>
        <dbReference type="EMBL" id="BDU76522.1"/>
    </source>
</evidence>
<dbReference type="InterPro" id="IPR050832">
    <property type="entry name" value="Bact_Acetyltransf"/>
</dbReference>
<protein>
    <recommendedName>
        <fullName evidence="3">N-acetyltransferase domain-containing protein</fullName>
    </recommendedName>
</protein>
<name>A0AA48KDN7_9BACT</name>
<dbReference type="AlphaFoldDB" id="A0AA48KDN7"/>
<dbReference type="InterPro" id="IPR016181">
    <property type="entry name" value="Acyl_CoA_acyltransferase"/>
</dbReference>
<dbReference type="GO" id="GO:0016747">
    <property type="term" value="F:acyltransferase activity, transferring groups other than amino-acyl groups"/>
    <property type="evidence" value="ECO:0007669"/>
    <property type="project" value="InterPro"/>
</dbReference>
<evidence type="ECO:0000313" key="5">
    <source>
        <dbReference type="Proteomes" id="UP001228113"/>
    </source>
</evidence>